<keyword evidence="2" id="KW-0472">Membrane</keyword>
<organism evidence="3 4">
    <name type="scientific">Thermomonospora echinospora</name>
    <dbReference type="NCBI Taxonomy" id="1992"/>
    <lineage>
        <taxon>Bacteria</taxon>
        <taxon>Bacillati</taxon>
        <taxon>Actinomycetota</taxon>
        <taxon>Actinomycetes</taxon>
        <taxon>Streptosporangiales</taxon>
        <taxon>Thermomonosporaceae</taxon>
        <taxon>Thermomonospora</taxon>
    </lineage>
</organism>
<keyword evidence="2" id="KW-0812">Transmembrane</keyword>
<sequence length="116" mass="12988">MSLKFKWQRWSYPHSTQGRYRPTVGVPSLIVFVMVGALVDLGIRDRAAKDVVQDARPAICPETSKAHGRPLTVEDSPEGARFVLRPPVMRQAAEHDVADRPADRSRSAMDRKHIDG</sequence>
<keyword evidence="4" id="KW-1185">Reference proteome</keyword>
<accession>A0A1H6DBK4</accession>
<dbReference type="EMBL" id="FNVO01000015">
    <property type="protein sequence ID" value="SEG82668.1"/>
    <property type="molecule type" value="Genomic_DNA"/>
</dbReference>
<dbReference type="Proteomes" id="UP000236723">
    <property type="component" value="Unassembled WGS sequence"/>
</dbReference>
<name>A0A1H6DBK4_9ACTN</name>
<feature type="region of interest" description="Disordered" evidence="1">
    <location>
        <begin position="90"/>
        <end position="116"/>
    </location>
</feature>
<evidence type="ECO:0000256" key="1">
    <source>
        <dbReference type="SAM" id="MobiDB-lite"/>
    </source>
</evidence>
<evidence type="ECO:0000313" key="3">
    <source>
        <dbReference type="EMBL" id="SEG82668.1"/>
    </source>
</evidence>
<protein>
    <submittedName>
        <fullName evidence="3">Uncharacterized protein</fullName>
    </submittedName>
</protein>
<gene>
    <name evidence="3" type="ORF">SAMN04489712_11560</name>
</gene>
<proteinExistence type="predicted"/>
<dbReference type="AlphaFoldDB" id="A0A1H6DBK4"/>
<keyword evidence="2" id="KW-1133">Transmembrane helix</keyword>
<evidence type="ECO:0000256" key="2">
    <source>
        <dbReference type="SAM" id="Phobius"/>
    </source>
</evidence>
<feature type="compositionally biased region" description="Basic and acidic residues" evidence="1">
    <location>
        <begin position="92"/>
        <end position="116"/>
    </location>
</feature>
<reference evidence="4" key="1">
    <citation type="submission" date="2016-10" db="EMBL/GenBank/DDBJ databases">
        <authorList>
            <person name="Varghese N."/>
            <person name="Submissions S."/>
        </authorList>
    </citation>
    <scope>NUCLEOTIDE SEQUENCE [LARGE SCALE GENOMIC DNA]</scope>
    <source>
        <strain evidence="4">DSM 43163</strain>
    </source>
</reference>
<evidence type="ECO:0000313" key="4">
    <source>
        <dbReference type="Proteomes" id="UP000236723"/>
    </source>
</evidence>
<feature type="transmembrane region" description="Helical" evidence="2">
    <location>
        <begin position="20"/>
        <end position="39"/>
    </location>
</feature>